<evidence type="ECO:0000313" key="3">
    <source>
        <dbReference type="Proteomes" id="UP001365781"/>
    </source>
</evidence>
<dbReference type="CDD" id="cd03443">
    <property type="entry name" value="PaaI_thioesterase"/>
    <property type="match status" value="1"/>
</dbReference>
<evidence type="ECO:0000259" key="1">
    <source>
        <dbReference type="Pfam" id="PF03061"/>
    </source>
</evidence>
<gene>
    <name evidence="2" type="ORF">WB403_52140</name>
</gene>
<evidence type="ECO:0000313" key="2">
    <source>
        <dbReference type="EMBL" id="MEI5617667.1"/>
    </source>
</evidence>
<reference evidence="2 3" key="1">
    <citation type="submission" date="2024-03" db="EMBL/GenBank/DDBJ databases">
        <title>First Report of Pectobacterium brasiliscabiei causing potato scab in china.</title>
        <authorList>
            <person name="Handique U."/>
        </authorList>
    </citation>
    <scope>NUCLEOTIDE SEQUENCE [LARGE SCALE GENOMIC DNA]</scope>
    <source>
        <strain evidence="2 3">ZRIMU1503</strain>
    </source>
</reference>
<dbReference type="RefSeq" id="WP_336559472.1">
    <property type="nucleotide sequence ID" value="NZ_JBBAYM010000928.1"/>
</dbReference>
<dbReference type="InterPro" id="IPR029069">
    <property type="entry name" value="HotDog_dom_sf"/>
</dbReference>
<dbReference type="Gene3D" id="3.10.129.10">
    <property type="entry name" value="Hotdog Thioesterase"/>
    <property type="match status" value="1"/>
</dbReference>
<dbReference type="GO" id="GO:0016787">
    <property type="term" value="F:hydrolase activity"/>
    <property type="evidence" value="ECO:0007669"/>
    <property type="project" value="UniProtKB-KW"/>
</dbReference>
<dbReference type="EC" id="3.1.2.-" evidence="2"/>
<dbReference type="Pfam" id="PF03061">
    <property type="entry name" value="4HBT"/>
    <property type="match status" value="1"/>
</dbReference>
<organism evidence="2 3">
    <name type="scientific">Streptomyces brasiliscabiei</name>
    <dbReference type="NCBI Taxonomy" id="2736302"/>
    <lineage>
        <taxon>Bacteria</taxon>
        <taxon>Bacillati</taxon>
        <taxon>Actinomycetota</taxon>
        <taxon>Actinomycetes</taxon>
        <taxon>Kitasatosporales</taxon>
        <taxon>Streptomycetaceae</taxon>
        <taxon>Streptomyces</taxon>
    </lineage>
</organism>
<dbReference type="InterPro" id="IPR006683">
    <property type="entry name" value="Thioestr_dom"/>
</dbReference>
<name>A0ABU8GWV9_9ACTN</name>
<dbReference type="Proteomes" id="UP001365781">
    <property type="component" value="Unassembled WGS sequence"/>
</dbReference>
<dbReference type="SUPFAM" id="SSF54637">
    <property type="entry name" value="Thioesterase/thiol ester dehydrase-isomerase"/>
    <property type="match status" value="1"/>
</dbReference>
<comment type="caution">
    <text evidence="2">The sequence shown here is derived from an EMBL/GenBank/DDBJ whole genome shotgun (WGS) entry which is preliminary data.</text>
</comment>
<proteinExistence type="predicted"/>
<protein>
    <submittedName>
        <fullName evidence="2">PaaI family thioesterase</fullName>
        <ecNumber evidence="2">3.1.2.-</ecNumber>
    </submittedName>
</protein>
<accession>A0ABU8GWV9</accession>
<dbReference type="EMBL" id="JBBAYM010000928">
    <property type="protein sequence ID" value="MEI5617667.1"/>
    <property type="molecule type" value="Genomic_DNA"/>
</dbReference>
<feature type="domain" description="Thioesterase" evidence="1">
    <location>
        <begin position="3"/>
        <end position="68"/>
    </location>
</feature>
<keyword evidence="3" id="KW-1185">Reference proteome</keyword>
<sequence length="77" mass="7941">CGMLDDAMALASSIAQGFKVVVPTLQMSVTFIAPTPITRLIARGEALRVGKNTTQMQGALRLPDGTLLAVATASAVI</sequence>
<feature type="non-terminal residue" evidence="2">
    <location>
        <position position="77"/>
    </location>
</feature>
<feature type="non-terminal residue" evidence="2">
    <location>
        <position position="1"/>
    </location>
</feature>
<keyword evidence="2" id="KW-0378">Hydrolase</keyword>